<evidence type="ECO:0000313" key="4">
    <source>
        <dbReference type="Proteomes" id="UP000249555"/>
    </source>
</evidence>
<organism evidence="3 4">
    <name type="scientific">Sphingomonas taxi</name>
    <dbReference type="NCBI Taxonomy" id="1549858"/>
    <lineage>
        <taxon>Bacteria</taxon>
        <taxon>Pseudomonadati</taxon>
        <taxon>Pseudomonadota</taxon>
        <taxon>Alphaproteobacteria</taxon>
        <taxon>Sphingomonadales</taxon>
        <taxon>Sphingomonadaceae</taxon>
        <taxon>Sphingomonas</taxon>
    </lineage>
</organism>
<reference evidence="3 4" key="1">
    <citation type="submission" date="2017-08" db="EMBL/GenBank/DDBJ databases">
        <title>Infants hospitalized years apart are colonized by the same room-sourced microbial strains.</title>
        <authorList>
            <person name="Brooks B."/>
            <person name="Olm M.R."/>
            <person name="Firek B.A."/>
            <person name="Baker R."/>
            <person name="Thomas B.C."/>
            <person name="Morowitz M.J."/>
            <person name="Banfield J.F."/>
        </authorList>
    </citation>
    <scope>NUCLEOTIDE SEQUENCE [LARGE SCALE GENOMIC DNA]</scope>
    <source>
        <strain evidence="3">S2_018_000_R3_119</strain>
    </source>
</reference>
<protein>
    <submittedName>
        <fullName evidence="3">Histidine phosphatase family protein</fullName>
    </submittedName>
</protein>
<feature type="active site" description="Tele-phosphohistidine intermediate" evidence="1">
    <location>
        <position position="8"/>
    </location>
</feature>
<feature type="binding site" evidence="2">
    <location>
        <position position="57"/>
    </location>
    <ligand>
        <name>substrate</name>
    </ligand>
</feature>
<feature type="active site" description="Proton donor/acceptor" evidence="1">
    <location>
        <position position="82"/>
    </location>
</feature>
<dbReference type="Pfam" id="PF00300">
    <property type="entry name" value="His_Phos_1"/>
    <property type="match status" value="1"/>
</dbReference>
<dbReference type="PROSITE" id="PS00175">
    <property type="entry name" value="PG_MUTASE"/>
    <property type="match status" value="1"/>
</dbReference>
<gene>
    <name evidence="3" type="ORF">DI640_14275</name>
</gene>
<proteinExistence type="predicted"/>
<dbReference type="InterPro" id="IPR050275">
    <property type="entry name" value="PGM_Phosphatase"/>
</dbReference>
<dbReference type="Proteomes" id="UP000249555">
    <property type="component" value="Unassembled WGS sequence"/>
</dbReference>
<evidence type="ECO:0000313" key="3">
    <source>
        <dbReference type="EMBL" id="PZO71543.1"/>
    </source>
</evidence>
<dbReference type="InterPro" id="IPR001345">
    <property type="entry name" value="PG/BPGM_mutase_AS"/>
</dbReference>
<name>A0A2W4YP65_9SPHN</name>
<dbReference type="EMBL" id="QFMX01000048">
    <property type="protein sequence ID" value="PZO71543.1"/>
    <property type="molecule type" value="Genomic_DNA"/>
</dbReference>
<dbReference type="InterPro" id="IPR029033">
    <property type="entry name" value="His_PPase_superfam"/>
</dbReference>
<feature type="binding site" evidence="2">
    <location>
        <begin position="7"/>
        <end position="14"/>
    </location>
    <ligand>
        <name>substrate</name>
    </ligand>
</feature>
<dbReference type="SMART" id="SM00855">
    <property type="entry name" value="PGAM"/>
    <property type="match status" value="1"/>
</dbReference>
<dbReference type="PANTHER" id="PTHR48100">
    <property type="entry name" value="BROAD-SPECIFICITY PHOSPHATASE YOR283W-RELATED"/>
    <property type="match status" value="1"/>
</dbReference>
<accession>A0A2W4YP65</accession>
<dbReference type="SUPFAM" id="SSF53254">
    <property type="entry name" value="Phosphoglycerate mutase-like"/>
    <property type="match status" value="1"/>
</dbReference>
<dbReference type="Gene3D" id="3.40.50.1240">
    <property type="entry name" value="Phosphoglycerate mutase-like"/>
    <property type="match status" value="1"/>
</dbReference>
<dbReference type="AlphaFoldDB" id="A0A2W4YP65"/>
<dbReference type="GO" id="GO:0016791">
    <property type="term" value="F:phosphatase activity"/>
    <property type="evidence" value="ECO:0007669"/>
    <property type="project" value="TreeGrafter"/>
</dbReference>
<dbReference type="InterPro" id="IPR013078">
    <property type="entry name" value="His_Pase_superF_clade-1"/>
</dbReference>
<evidence type="ECO:0000256" key="1">
    <source>
        <dbReference type="PIRSR" id="PIRSR613078-1"/>
    </source>
</evidence>
<dbReference type="PANTHER" id="PTHR48100:SF10">
    <property type="entry name" value="2-CARBOXY-D-ARABINITOL-1-PHOSPHATASE-RELATED"/>
    <property type="match status" value="1"/>
</dbReference>
<comment type="caution">
    <text evidence="3">The sequence shown here is derived from an EMBL/GenBank/DDBJ whole genome shotgun (WGS) entry which is preliminary data.</text>
</comment>
<evidence type="ECO:0000256" key="2">
    <source>
        <dbReference type="PIRSR" id="PIRSR613078-2"/>
    </source>
</evidence>
<dbReference type="CDD" id="cd07067">
    <property type="entry name" value="HP_PGM_like"/>
    <property type="match status" value="1"/>
</dbReference>
<sequence>MRILLARHGETPWNAEGRYQGQEDIALSEVGERQASLLGQRLADVRIERAVASPLSRADRTARLALGATRESMLRTDAGLAEIAHGTWEGLLASEIRERDPERLAAWRDAPDTVLMPGGESLQQVFDRAWPAFVTAVDGLGPDDTALIVAHDAVNRVILCRILGIPFSKLWTFRQAPTTLNLLEGVDADRLDVVRLNDCAHHTAFFGEAVHRAL</sequence>